<sequence length="374" mass="41842">MAMPIKGCYRAVEAGQPGCPVLLAGLKEPLLLPGALRRCSWPALSWADLQVLHREHGHRKVALRFGALSASRTPWEGQCERLEDVQLGDFCKWLVDQEAPSISHRKDEWWGYCSYQHFEALFEDMEDSNRAAANFAELLKEKPSVPGAPTLWLGSKGARTPCHQDAYGHNIVAQIAGEKLWLLFDPSSSWLGGHRLPFEDSSTFTDLDPLEEEIPQRFTGLRTTLHPGDVLVIPRHWFHAVECTSSWSLSLNQWLDAPGDAEQRVHEAIARCLASPLLEVRPEGWWLNPDEDLLETSENIEFLMSALQVQLGREVSASAVHAALLRAATRPEVVSSIVGLVASDLHRQLEAEDKEKYVGRLRVTDYLCPPSCMS</sequence>
<reference evidence="5 6" key="1">
    <citation type="submission" date="2024-02" db="EMBL/GenBank/DDBJ databases">
        <authorList>
            <person name="Chen Y."/>
            <person name="Shah S."/>
            <person name="Dougan E. K."/>
            <person name="Thang M."/>
            <person name="Chan C."/>
        </authorList>
    </citation>
    <scope>NUCLEOTIDE SEQUENCE [LARGE SCALE GENOMIC DNA]</scope>
</reference>
<dbReference type="Proteomes" id="UP001642484">
    <property type="component" value="Unassembled WGS sequence"/>
</dbReference>
<comment type="caution">
    <text evidence="5">The sequence shown here is derived from an EMBL/GenBank/DDBJ whole genome shotgun (WGS) entry which is preliminary data.</text>
</comment>
<keyword evidence="2" id="KW-0963">Cytoplasm</keyword>
<keyword evidence="6" id="KW-1185">Reference proteome</keyword>
<name>A0ABP0H7N7_9DINO</name>
<feature type="domain" description="JmjC" evidence="4">
    <location>
        <begin position="119"/>
        <end position="272"/>
    </location>
</feature>
<dbReference type="PROSITE" id="PS51184">
    <property type="entry name" value="JMJC"/>
    <property type="match status" value="1"/>
</dbReference>
<evidence type="ECO:0000256" key="1">
    <source>
        <dbReference type="ARBA" id="ARBA00004496"/>
    </source>
</evidence>
<evidence type="ECO:0000256" key="2">
    <source>
        <dbReference type="ARBA" id="ARBA00022490"/>
    </source>
</evidence>
<evidence type="ECO:0000256" key="3">
    <source>
        <dbReference type="ARBA" id="ARBA00037342"/>
    </source>
</evidence>
<dbReference type="InterPro" id="IPR041667">
    <property type="entry name" value="Cupin_8"/>
</dbReference>
<evidence type="ECO:0000313" key="5">
    <source>
        <dbReference type="EMBL" id="CAK8986217.1"/>
    </source>
</evidence>
<evidence type="ECO:0000313" key="6">
    <source>
        <dbReference type="Proteomes" id="UP001642484"/>
    </source>
</evidence>
<comment type="subcellular location">
    <subcellularLocation>
        <location evidence="1">Cytoplasm</location>
    </subcellularLocation>
</comment>
<comment type="function">
    <text evidence="3">May play a role in cellular stress response.</text>
</comment>
<dbReference type="Gene3D" id="2.60.120.650">
    <property type="entry name" value="Cupin"/>
    <property type="match status" value="1"/>
</dbReference>
<dbReference type="EMBL" id="CAXAMN010000081">
    <property type="protein sequence ID" value="CAK8986217.1"/>
    <property type="molecule type" value="Genomic_DNA"/>
</dbReference>
<gene>
    <name evidence="5" type="ORF">CCMP2556_LOCUS434</name>
</gene>
<proteinExistence type="predicted"/>
<organism evidence="5 6">
    <name type="scientific">Durusdinium trenchii</name>
    <dbReference type="NCBI Taxonomy" id="1381693"/>
    <lineage>
        <taxon>Eukaryota</taxon>
        <taxon>Sar</taxon>
        <taxon>Alveolata</taxon>
        <taxon>Dinophyceae</taxon>
        <taxon>Suessiales</taxon>
        <taxon>Symbiodiniaceae</taxon>
        <taxon>Durusdinium</taxon>
    </lineage>
</organism>
<dbReference type="InterPro" id="IPR003347">
    <property type="entry name" value="JmjC_dom"/>
</dbReference>
<dbReference type="Pfam" id="PF13621">
    <property type="entry name" value="Cupin_8"/>
    <property type="match status" value="1"/>
</dbReference>
<dbReference type="SMART" id="SM00558">
    <property type="entry name" value="JmjC"/>
    <property type="match status" value="1"/>
</dbReference>
<dbReference type="PANTHER" id="PTHR12461">
    <property type="entry name" value="HYPOXIA-INDUCIBLE FACTOR 1 ALPHA INHIBITOR-RELATED"/>
    <property type="match status" value="1"/>
</dbReference>
<dbReference type="PANTHER" id="PTHR12461:SF43">
    <property type="entry name" value="HSPB1-ASSOCIATED PROTEIN 1"/>
    <property type="match status" value="1"/>
</dbReference>
<protein>
    <recommendedName>
        <fullName evidence="4">JmjC domain-containing protein</fullName>
    </recommendedName>
</protein>
<accession>A0ABP0H7N7</accession>
<dbReference type="SUPFAM" id="SSF51197">
    <property type="entry name" value="Clavaminate synthase-like"/>
    <property type="match status" value="1"/>
</dbReference>
<evidence type="ECO:0000259" key="4">
    <source>
        <dbReference type="PROSITE" id="PS51184"/>
    </source>
</evidence>